<dbReference type="InterPro" id="IPR050301">
    <property type="entry name" value="NTE"/>
</dbReference>
<dbReference type="SUPFAM" id="SSF52151">
    <property type="entry name" value="FabD/lysophospholipase-like"/>
    <property type="match status" value="1"/>
</dbReference>
<dbReference type="CDD" id="cd07205">
    <property type="entry name" value="Pat_PNPLA6_PNPLA7_NTE1_like"/>
    <property type="match status" value="1"/>
</dbReference>
<dbReference type="Proteomes" id="UP001629214">
    <property type="component" value="Unassembled WGS sequence"/>
</dbReference>
<organism evidence="6 7">
    <name type="scientific">Herbaspirillum rhizosphaerae</name>
    <dbReference type="NCBI Taxonomy" id="346179"/>
    <lineage>
        <taxon>Bacteria</taxon>
        <taxon>Pseudomonadati</taxon>
        <taxon>Pseudomonadota</taxon>
        <taxon>Betaproteobacteria</taxon>
        <taxon>Burkholderiales</taxon>
        <taxon>Oxalobacteraceae</taxon>
        <taxon>Herbaspirillum</taxon>
    </lineage>
</organism>
<gene>
    <name evidence="6" type="ORF">PQR63_18175</name>
</gene>
<dbReference type="PROSITE" id="PS51635">
    <property type="entry name" value="PNPLA"/>
    <property type="match status" value="1"/>
</dbReference>
<dbReference type="InterPro" id="IPR002641">
    <property type="entry name" value="PNPLA_dom"/>
</dbReference>
<evidence type="ECO:0000256" key="3">
    <source>
        <dbReference type="ARBA" id="ARBA00023098"/>
    </source>
</evidence>
<dbReference type="Gene3D" id="2.40.160.50">
    <property type="entry name" value="membrane protein fhac: a member of the omp85/tpsb transporter family"/>
    <property type="match status" value="1"/>
</dbReference>
<dbReference type="PANTHER" id="PTHR14226:SF29">
    <property type="entry name" value="NEUROPATHY TARGET ESTERASE SWS"/>
    <property type="match status" value="1"/>
</dbReference>
<accession>A0ABW8ZBC2</accession>
<protein>
    <submittedName>
        <fullName evidence="6">Patatin-like phospholipase family protein</fullName>
    </submittedName>
</protein>
<keyword evidence="7" id="KW-1185">Reference proteome</keyword>
<dbReference type="Pfam" id="PF01734">
    <property type="entry name" value="Patatin"/>
    <property type="match status" value="1"/>
</dbReference>
<sequence length="734" mass="80263">MSAENVDTPTKEAATKPRPRIGLVLSGGGARGYAHLGVLQYLEKLHIPVDYIAATSMGALVGGLYASGISAEELEHRLSKTNLSDIAFDRNERAKLPQSQREDDFQYPISIAVGYDDGKLKLAPGLVQGNNLLTLLQNWTAQLPGNISFDRLPIPFRAVATDLGKGTAVILDHGSLPRAMRASMAVPGLFAPYQIDGRTLVDGGLVSNLPVQEARDMGADIIIAVNIATPLQDPANLQSPTAVAQQMVGILIQQNVKSQKALLGKSDILIEPELAGMSFTDFARGRDGVNAGWDAAQAQSKRLTELSLPPEEWKTYLAARHTDMALAKGTRVDAIEIKTTGRIPAAYVRSRLSVKEGDVYDADQINQQLSQLSTNGDFNALTQEIVNKDGRNVLLIDAEEKSWGPQYLLFGLGISNTFDGRGSVNLQIGHRYPWMNQSGLEWRNDVILGNKRASLHSELRQPLFGSSGLYVSPYIDIGRRYVDIYPDGSNAKASPVTQYRFDTDTAGIDLGMPLAQLGDLRLGVSYQHTKYTPTYNISLESVGPLFTAIQSNQPVARARLTIDQLDDPLFPRKGYYIYSEVNRGFGQVDNRYSDAQLKTLWAFSRDRNTFNVAVEAASNLSSNNAGPGFFLGGFQRLSAYAPDQFYGNYLLYSRLTYLRDLTDYSLLGLRNPVLGSSLEAGNVWQTRDAFGDGPYKKSLSLFLGGNSPVGPVYFGAALGQQGVWNLYLQLGRVF</sequence>
<feature type="active site" description="Nucleophile" evidence="4">
    <location>
        <position position="56"/>
    </location>
</feature>
<keyword evidence="2 4" id="KW-0442">Lipid degradation</keyword>
<comment type="caution">
    <text evidence="6">The sequence shown here is derived from an EMBL/GenBank/DDBJ whole genome shotgun (WGS) entry which is preliminary data.</text>
</comment>
<evidence type="ECO:0000256" key="1">
    <source>
        <dbReference type="ARBA" id="ARBA00022801"/>
    </source>
</evidence>
<name>A0ABW8ZBC2_9BURK</name>
<feature type="active site" description="Proton acceptor" evidence="4">
    <location>
        <position position="202"/>
    </location>
</feature>
<dbReference type="EMBL" id="JAQQFR010000012">
    <property type="protein sequence ID" value="MFL9880331.1"/>
    <property type="molecule type" value="Genomic_DNA"/>
</dbReference>
<feature type="short sequence motif" description="GXGXXG" evidence="4">
    <location>
        <begin position="27"/>
        <end position="32"/>
    </location>
</feature>
<keyword evidence="1 4" id="KW-0378">Hydrolase</keyword>
<evidence type="ECO:0000256" key="2">
    <source>
        <dbReference type="ARBA" id="ARBA00022963"/>
    </source>
</evidence>
<dbReference type="InterPro" id="IPR016035">
    <property type="entry name" value="Acyl_Trfase/lysoPLipase"/>
</dbReference>
<evidence type="ECO:0000256" key="4">
    <source>
        <dbReference type="PROSITE-ProRule" id="PRU01161"/>
    </source>
</evidence>
<evidence type="ECO:0000259" key="5">
    <source>
        <dbReference type="PROSITE" id="PS51635"/>
    </source>
</evidence>
<comment type="caution">
    <text evidence="4">Lacks conserved residue(s) required for the propagation of feature annotation.</text>
</comment>
<reference evidence="6 7" key="1">
    <citation type="journal article" date="2024" name="Chem. Sci.">
        <title>Discovery of megapolipeptins by genome mining of a Burkholderiales bacteria collection.</title>
        <authorList>
            <person name="Paulo B.S."/>
            <person name="Recchia M.J.J."/>
            <person name="Lee S."/>
            <person name="Fergusson C.H."/>
            <person name="Romanowski S.B."/>
            <person name="Hernandez A."/>
            <person name="Krull N."/>
            <person name="Liu D.Y."/>
            <person name="Cavanagh H."/>
            <person name="Bos A."/>
            <person name="Gray C.A."/>
            <person name="Murphy B.T."/>
            <person name="Linington R.G."/>
            <person name="Eustaquio A.S."/>
        </authorList>
    </citation>
    <scope>NUCLEOTIDE SEQUENCE [LARGE SCALE GENOMIC DNA]</scope>
    <source>
        <strain evidence="6 7">RL21-008-BIB-B</strain>
    </source>
</reference>
<keyword evidence="3 4" id="KW-0443">Lipid metabolism</keyword>
<dbReference type="Gene3D" id="3.40.1090.10">
    <property type="entry name" value="Cytosolic phospholipase A2 catalytic domain"/>
    <property type="match status" value="2"/>
</dbReference>
<feature type="short sequence motif" description="DGA/G" evidence="4">
    <location>
        <begin position="202"/>
        <end position="204"/>
    </location>
</feature>
<evidence type="ECO:0000313" key="6">
    <source>
        <dbReference type="EMBL" id="MFL9880331.1"/>
    </source>
</evidence>
<proteinExistence type="predicted"/>
<evidence type="ECO:0000313" key="7">
    <source>
        <dbReference type="Proteomes" id="UP001629214"/>
    </source>
</evidence>
<feature type="domain" description="PNPLA" evidence="5">
    <location>
        <begin position="23"/>
        <end position="215"/>
    </location>
</feature>
<dbReference type="Gene3D" id="3.10.20.310">
    <property type="entry name" value="membrane protein fhac"/>
    <property type="match status" value="1"/>
</dbReference>
<dbReference type="PANTHER" id="PTHR14226">
    <property type="entry name" value="NEUROPATHY TARGET ESTERASE/SWISS CHEESE D.MELANOGASTER"/>
    <property type="match status" value="1"/>
</dbReference>